<feature type="compositionally biased region" description="Basic and acidic residues" evidence="1">
    <location>
        <begin position="38"/>
        <end position="47"/>
    </location>
</feature>
<feature type="compositionally biased region" description="Low complexity" evidence="1">
    <location>
        <begin position="1"/>
        <end position="19"/>
    </location>
</feature>
<feature type="compositionally biased region" description="Low complexity" evidence="1">
    <location>
        <begin position="48"/>
        <end position="58"/>
    </location>
</feature>
<gene>
    <name evidence="2" type="ORF">PCOR1329_LOCUS22358</name>
</gene>
<protein>
    <submittedName>
        <fullName evidence="2">Uncharacterized protein</fullName>
    </submittedName>
</protein>
<evidence type="ECO:0000256" key="1">
    <source>
        <dbReference type="SAM" id="MobiDB-lite"/>
    </source>
</evidence>
<dbReference type="Proteomes" id="UP001189429">
    <property type="component" value="Unassembled WGS sequence"/>
</dbReference>
<comment type="caution">
    <text evidence="2">The sequence shown here is derived from an EMBL/GenBank/DDBJ whole genome shotgun (WGS) entry which is preliminary data.</text>
</comment>
<evidence type="ECO:0000313" key="2">
    <source>
        <dbReference type="EMBL" id="CAK0820842.1"/>
    </source>
</evidence>
<evidence type="ECO:0000313" key="3">
    <source>
        <dbReference type="Proteomes" id="UP001189429"/>
    </source>
</evidence>
<accession>A0ABN9RRH0</accession>
<feature type="region of interest" description="Disordered" evidence="1">
    <location>
        <begin position="231"/>
        <end position="254"/>
    </location>
</feature>
<feature type="compositionally biased region" description="Low complexity" evidence="1">
    <location>
        <begin position="231"/>
        <end position="246"/>
    </location>
</feature>
<proteinExistence type="predicted"/>
<feature type="region of interest" description="Disordered" evidence="1">
    <location>
        <begin position="95"/>
        <end position="119"/>
    </location>
</feature>
<organism evidence="2 3">
    <name type="scientific">Prorocentrum cordatum</name>
    <dbReference type="NCBI Taxonomy" id="2364126"/>
    <lineage>
        <taxon>Eukaryota</taxon>
        <taxon>Sar</taxon>
        <taxon>Alveolata</taxon>
        <taxon>Dinophyceae</taxon>
        <taxon>Prorocentrales</taxon>
        <taxon>Prorocentraceae</taxon>
        <taxon>Prorocentrum</taxon>
    </lineage>
</organism>
<reference evidence="2" key="1">
    <citation type="submission" date="2023-10" db="EMBL/GenBank/DDBJ databases">
        <authorList>
            <person name="Chen Y."/>
            <person name="Shah S."/>
            <person name="Dougan E. K."/>
            <person name="Thang M."/>
            <person name="Chan C."/>
        </authorList>
    </citation>
    <scope>NUCLEOTIDE SEQUENCE [LARGE SCALE GENOMIC DNA]</scope>
</reference>
<name>A0ABN9RRH0_9DINO</name>
<dbReference type="EMBL" id="CAUYUJ010007460">
    <property type="protein sequence ID" value="CAK0820842.1"/>
    <property type="molecule type" value="Genomic_DNA"/>
</dbReference>
<feature type="non-terminal residue" evidence="2">
    <location>
        <position position="254"/>
    </location>
</feature>
<sequence>RSGTASGSWRGCSGRSWPRWTPPPARGAPRRRRRPTRSWRDCARRDSASGARWRSAAAADERRRRSGAFGRSPGLSDGQLRREVAAERARLAALEAQAAPQDAEAEGHMARPGRRGGQELAVQRRLRREAEDGLRAALLRLGEARGAWPAAGAQAEAERARLADVQARLADEEQARGARAEALRGAVAELEAGQADLREAAADNERLRGALRHTLEALEAIRQRSGKALGAAGPARGWGAAPGAGPTPLVPRGY</sequence>
<feature type="compositionally biased region" description="Basic residues" evidence="1">
    <location>
        <begin position="28"/>
        <end position="37"/>
    </location>
</feature>
<feature type="non-terminal residue" evidence="2">
    <location>
        <position position="1"/>
    </location>
</feature>
<keyword evidence="3" id="KW-1185">Reference proteome</keyword>
<feature type="region of interest" description="Disordered" evidence="1">
    <location>
        <begin position="1"/>
        <end position="82"/>
    </location>
</feature>